<dbReference type="Proteomes" id="UP000823757">
    <property type="component" value="Unassembled WGS sequence"/>
</dbReference>
<evidence type="ECO:0000256" key="2">
    <source>
        <dbReference type="SAM" id="SignalP"/>
    </source>
</evidence>
<dbReference type="InterPro" id="IPR023997">
    <property type="entry name" value="TonB-dep_OMP_SusC/RagA_CS"/>
</dbReference>
<dbReference type="NCBIfam" id="TIGR04056">
    <property type="entry name" value="OMP_RagA_SusC"/>
    <property type="match status" value="1"/>
</dbReference>
<keyword evidence="1" id="KW-1134">Transmembrane beta strand</keyword>
<accession>A0A9D9IKY8</accession>
<dbReference type="SUPFAM" id="SSF49464">
    <property type="entry name" value="Carboxypeptidase regulatory domain-like"/>
    <property type="match status" value="1"/>
</dbReference>
<reference evidence="4" key="2">
    <citation type="journal article" date="2021" name="PeerJ">
        <title>Extensive microbial diversity within the chicken gut microbiome revealed by metagenomics and culture.</title>
        <authorList>
            <person name="Gilroy R."/>
            <person name="Ravi A."/>
            <person name="Getino M."/>
            <person name="Pursley I."/>
            <person name="Horton D.L."/>
            <person name="Alikhan N.F."/>
            <person name="Baker D."/>
            <person name="Gharbi K."/>
            <person name="Hall N."/>
            <person name="Watson M."/>
            <person name="Adriaenssens E.M."/>
            <person name="Foster-Nyarko E."/>
            <person name="Jarju S."/>
            <person name="Secka A."/>
            <person name="Antonio M."/>
            <person name="Oren A."/>
            <person name="Chaudhuri R.R."/>
            <person name="La Ragione R."/>
            <person name="Hildebrand F."/>
            <person name="Pallen M.J."/>
        </authorList>
    </citation>
    <scope>NUCLEOTIDE SEQUENCE</scope>
    <source>
        <strain evidence="4">B1-13419</strain>
    </source>
</reference>
<evidence type="ECO:0000256" key="1">
    <source>
        <dbReference type="PROSITE-ProRule" id="PRU01360"/>
    </source>
</evidence>
<organism evidence="4 5">
    <name type="scientific">Candidatus Cryptobacteroides faecigallinarum</name>
    <dbReference type="NCBI Taxonomy" id="2840763"/>
    <lineage>
        <taxon>Bacteria</taxon>
        <taxon>Pseudomonadati</taxon>
        <taxon>Bacteroidota</taxon>
        <taxon>Bacteroidia</taxon>
        <taxon>Bacteroidales</taxon>
        <taxon>Candidatus Cryptobacteroides</taxon>
    </lineage>
</organism>
<dbReference type="AlphaFoldDB" id="A0A9D9IKY8"/>
<dbReference type="InterPro" id="IPR008969">
    <property type="entry name" value="CarboxyPept-like_regulatory"/>
</dbReference>
<dbReference type="GO" id="GO:0009279">
    <property type="term" value="C:cell outer membrane"/>
    <property type="evidence" value="ECO:0007669"/>
    <property type="project" value="UniProtKB-SubCell"/>
</dbReference>
<dbReference type="SUPFAM" id="SSF56935">
    <property type="entry name" value="Porins"/>
    <property type="match status" value="1"/>
</dbReference>
<dbReference type="InterPro" id="IPR039426">
    <property type="entry name" value="TonB-dep_rcpt-like"/>
</dbReference>
<dbReference type="PROSITE" id="PS00018">
    <property type="entry name" value="EF_HAND_1"/>
    <property type="match status" value="1"/>
</dbReference>
<dbReference type="NCBIfam" id="TIGR04057">
    <property type="entry name" value="SusC_RagA_signa"/>
    <property type="match status" value="1"/>
</dbReference>
<comment type="subcellular location">
    <subcellularLocation>
        <location evidence="1">Cell outer membrane</location>
        <topology evidence="1">Multi-pass membrane protein</topology>
    </subcellularLocation>
</comment>
<feature type="domain" description="TonB-dependent receptor plug" evidence="3">
    <location>
        <begin position="123"/>
        <end position="220"/>
    </location>
</feature>
<evidence type="ECO:0000313" key="5">
    <source>
        <dbReference type="Proteomes" id="UP000823757"/>
    </source>
</evidence>
<comment type="caution">
    <text evidence="4">The sequence shown here is derived from an EMBL/GenBank/DDBJ whole genome shotgun (WGS) entry which is preliminary data.</text>
</comment>
<reference evidence="4" key="1">
    <citation type="submission" date="2020-10" db="EMBL/GenBank/DDBJ databases">
        <authorList>
            <person name="Gilroy R."/>
        </authorList>
    </citation>
    <scope>NUCLEOTIDE SEQUENCE</scope>
    <source>
        <strain evidence="4">B1-13419</strain>
    </source>
</reference>
<feature type="signal peptide" evidence="2">
    <location>
        <begin position="1"/>
        <end position="25"/>
    </location>
</feature>
<dbReference type="InterPro" id="IPR012910">
    <property type="entry name" value="Plug_dom"/>
</dbReference>
<feature type="chain" id="PRO_5039088602" evidence="2">
    <location>
        <begin position="26"/>
        <end position="1040"/>
    </location>
</feature>
<keyword evidence="1" id="KW-0998">Cell outer membrane</keyword>
<dbReference type="Pfam" id="PF13715">
    <property type="entry name" value="CarbopepD_reg_2"/>
    <property type="match status" value="1"/>
</dbReference>
<dbReference type="PROSITE" id="PS52016">
    <property type="entry name" value="TONB_DEPENDENT_REC_3"/>
    <property type="match status" value="1"/>
</dbReference>
<dbReference type="Gene3D" id="2.170.130.10">
    <property type="entry name" value="TonB-dependent receptor, plug domain"/>
    <property type="match status" value="1"/>
</dbReference>
<dbReference type="Gene3D" id="2.60.40.1120">
    <property type="entry name" value="Carboxypeptidase-like, regulatory domain"/>
    <property type="match status" value="1"/>
</dbReference>
<dbReference type="FunFam" id="2.170.130.10:FF:000003">
    <property type="entry name" value="SusC/RagA family TonB-linked outer membrane protein"/>
    <property type="match status" value="1"/>
</dbReference>
<dbReference type="FunFam" id="2.60.40.1120:FF:000003">
    <property type="entry name" value="Outer membrane protein Omp121"/>
    <property type="match status" value="1"/>
</dbReference>
<evidence type="ECO:0000313" key="4">
    <source>
        <dbReference type="EMBL" id="MBO8474387.1"/>
    </source>
</evidence>
<dbReference type="InterPro" id="IPR037066">
    <property type="entry name" value="Plug_dom_sf"/>
</dbReference>
<protein>
    <submittedName>
        <fullName evidence="4">TonB-dependent receptor</fullName>
    </submittedName>
</protein>
<keyword evidence="1" id="KW-0813">Transport</keyword>
<comment type="similarity">
    <text evidence="1">Belongs to the TonB-dependent receptor family.</text>
</comment>
<dbReference type="Pfam" id="PF07715">
    <property type="entry name" value="Plug"/>
    <property type="match status" value="1"/>
</dbReference>
<sequence length="1040" mass="116968">MSNRFYIIPVLCLLFLSLMTGAAYAQDGQRVTVTGTVVDGQGEPVIGAGIVVKGTTEGTITDLDGKFSIEAEAGTTLVVSFIGMDSYEFTAEGQKNLNVVLHDDTMALEEVVVVGYGTQKRNHLTGAISIVKSDKLVQAHRPNLSSTLAGNLPGVRSVQTSGRPGEDGATIDIRGFGNALVIVDGVESSYTAIDPNEVESINVLKDASAAVYGFKGANGVILVTTKRGAEGKTKVNYGFNYSWQSITRYAETMNAVEYMSMINEDSYNSGMSGVYSAEDIRMVQEGTHPIYKNVYWDDLVLRKTAPMQTHNLNISGGNKKIQYFTSFGYVCQDGIVNTKDRYQRLNVRSNLSYEIIENLTADLNLSARREMRDSPMALGSGGAFDDLFSQGVFKAMREALPIYDPYVNGNTDYYAPVLSGGGNPLIFLDRDLIGTKQSYANQFNGQFQLKYDFSKWVKGLTVRGMVNYEQNSTYAKELAKTYGTYEYDEATDTYKELPIRTDNMTNRFEDMSWWLTQQYAVEYSNTFGSHDVSGLLLWETKQYKREYFKAQGQLDNSIIGELDAANAVNRQVTGNSEAKFWAGLVGRFNYSYAGKYLAEVSFRYDGSYKFAKEKRWNMFPAFSVGWRLSEENFVKDNTDIFDNIKIRASYGIIGDEVDASPGNFYEGYTYPGNDFVFGEDNLVAGAVDKGLINRDFTWYESRLTDVGVEISMWEQKLGIEFDWFYRLRTGLKGTLASTLPTSFGATLPEMNLNSDSHRGFELVLSHKNRVGDFSYDISGNVSYTRKMNLYLEQADYKNEYLNWRNNSAYRWENVGWVYNAIGQFQSYEEIMSAPDHDGQGNITLMPGDIRLEDFNGDGVIDESDMQPINLSGTPEIFFGLNFSASWKGIDFSMLWQGAANYTYAIQYRSTFMQDGLGNGYKMFTDRWHRADPSDLDSEWIPGRFPTSRVDSAPVSNGYNSTFWNPNVWYLRLKNIEIGYTLPQRWTMKAKIQSLRVYVGAYNILTFAPKVLDGMDPEGSALFGMYYPQMKTVNVGFNIEF</sequence>
<dbReference type="InterPro" id="IPR023996">
    <property type="entry name" value="TonB-dep_OMP_SusC/RagA"/>
</dbReference>
<keyword evidence="1" id="KW-0472">Membrane</keyword>
<gene>
    <name evidence="4" type="ORF">IAB91_03730</name>
</gene>
<name>A0A9D9IKY8_9BACT</name>
<dbReference type="InterPro" id="IPR018247">
    <property type="entry name" value="EF_Hand_1_Ca_BS"/>
</dbReference>
<evidence type="ECO:0000259" key="3">
    <source>
        <dbReference type="Pfam" id="PF07715"/>
    </source>
</evidence>
<keyword evidence="4" id="KW-0675">Receptor</keyword>
<proteinExistence type="inferred from homology"/>
<dbReference type="EMBL" id="JADIMD010000051">
    <property type="protein sequence ID" value="MBO8474387.1"/>
    <property type="molecule type" value="Genomic_DNA"/>
</dbReference>
<keyword evidence="1" id="KW-0812">Transmembrane</keyword>
<keyword evidence="2" id="KW-0732">Signal</keyword>